<protein>
    <submittedName>
        <fullName evidence="2">Uncharacterized protein</fullName>
    </submittedName>
</protein>
<name>A0A8T1AJC1_9STRA</name>
<feature type="compositionally biased region" description="Polar residues" evidence="1">
    <location>
        <begin position="18"/>
        <end position="40"/>
    </location>
</feature>
<evidence type="ECO:0000313" key="3">
    <source>
        <dbReference type="Proteomes" id="UP000736787"/>
    </source>
</evidence>
<organism evidence="2 3">
    <name type="scientific">Phytophthora cactorum</name>
    <dbReference type="NCBI Taxonomy" id="29920"/>
    <lineage>
        <taxon>Eukaryota</taxon>
        <taxon>Sar</taxon>
        <taxon>Stramenopiles</taxon>
        <taxon>Oomycota</taxon>
        <taxon>Peronosporomycetes</taxon>
        <taxon>Peronosporales</taxon>
        <taxon>Peronosporaceae</taxon>
        <taxon>Phytophthora</taxon>
    </lineage>
</organism>
<evidence type="ECO:0000313" key="2">
    <source>
        <dbReference type="EMBL" id="KAG2882337.1"/>
    </source>
</evidence>
<feature type="compositionally biased region" description="Basic and acidic residues" evidence="1">
    <location>
        <begin position="41"/>
        <end position="53"/>
    </location>
</feature>
<feature type="region of interest" description="Disordered" evidence="1">
    <location>
        <begin position="1"/>
        <end position="53"/>
    </location>
</feature>
<sequence length="53" mass="5965">MECSDPRSIARCHGGPERTTTVPTVRNTEQTKSNGTTKNIDSNDRRSMWIGDR</sequence>
<reference evidence="2" key="1">
    <citation type="submission" date="2018-10" db="EMBL/GenBank/DDBJ databases">
        <title>Effector identification in a new, highly contiguous assembly of the strawberry crown rot pathogen Phytophthora cactorum.</title>
        <authorList>
            <person name="Armitage A.D."/>
            <person name="Nellist C.F."/>
            <person name="Bates H."/>
            <person name="Vickerstaff R.J."/>
            <person name="Harrison R.J."/>
        </authorList>
    </citation>
    <scope>NUCLEOTIDE SEQUENCE</scope>
    <source>
        <strain evidence="2">4040</strain>
    </source>
</reference>
<proteinExistence type="predicted"/>
<gene>
    <name evidence="2" type="ORF">PC117_g26244</name>
</gene>
<accession>A0A8T1AJC1</accession>
<dbReference type="Proteomes" id="UP000736787">
    <property type="component" value="Unassembled WGS sequence"/>
</dbReference>
<comment type="caution">
    <text evidence="2">The sequence shown here is derived from an EMBL/GenBank/DDBJ whole genome shotgun (WGS) entry which is preliminary data.</text>
</comment>
<evidence type="ECO:0000256" key="1">
    <source>
        <dbReference type="SAM" id="MobiDB-lite"/>
    </source>
</evidence>
<dbReference type="EMBL" id="RCMK01002341">
    <property type="protein sequence ID" value="KAG2882337.1"/>
    <property type="molecule type" value="Genomic_DNA"/>
</dbReference>
<dbReference type="AlphaFoldDB" id="A0A8T1AJC1"/>